<feature type="compositionally biased region" description="Polar residues" evidence="5">
    <location>
        <begin position="615"/>
        <end position="631"/>
    </location>
</feature>
<protein>
    <recommendedName>
        <fullName evidence="9">DUF803-domain-containing protein</fullName>
    </recommendedName>
</protein>
<evidence type="ECO:0000256" key="4">
    <source>
        <dbReference type="ARBA" id="ARBA00023136"/>
    </source>
</evidence>
<name>A0AAD3TUM7_9TREE</name>
<evidence type="ECO:0000256" key="1">
    <source>
        <dbReference type="ARBA" id="ARBA00004141"/>
    </source>
</evidence>
<evidence type="ECO:0000313" key="8">
    <source>
        <dbReference type="Proteomes" id="UP001222932"/>
    </source>
</evidence>
<reference evidence="7" key="2">
    <citation type="submission" date="2023-06" db="EMBL/GenBank/DDBJ databases">
        <authorList>
            <person name="Kobayashi Y."/>
            <person name="Kayamori A."/>
            <person name="Aoki K."/>
            <person name="Shiwa Y."/>
            <person name="Fujita N."/>
            <person name="Sugita T."/>
            <person name="Iwasaki W."/>
            <person name="Tanaka N."/>
            <person name="Takashima M."/>
        </authorList>
    </citation>
    <scope>NUCLEOTIDE SEQUENCE</scope>
    <source>
        <strain evidence="7">HIS016</strain>
    </source>
</reference>
<feature type="transmembrane region" description="Helical" evidence="6">
    <location>
        <begin position="183"/>
        <end position="201"/>
    </location>
</feature>
<feature type="compositionally biased region" description="Basic and acidic residues" evidence="5">
    <location>
        <begin position="353"/>
        <end position="367"/>
    </location>
</feature>
<feature type="compositionally biased region" description="Low complexity" evidence="5">
    <location>
        <begin position="477"/>
        <end position="487"/>
    </location>
</feature>
<dbReference type="InterPro" id="IPR008521">
    <property type="entry name" value="Mg_trans_NIPA"/>
</dbReference>
<sequence>MEAMRAAAWLTARADPTASTTESAAAASSSGHGLSVGSNPSFKIVGVCLAVGSGLFIGSSFVVKKKGLLKSTAKAGNEAGEGHAYLKSPLWWTGMIMMIVGEILNFVAYAFTVAILVTSLGSISVVVAAVLSHFFLKETLTFFGWIGCTLCILGSIILALNAPQEQSVRTINEFKHLFISPGFLVWAGLCIVASLVVVFYVAPRWGKTNMMPYISVCSLIGGISVSCTQGLGSSIITSIQGDSQVKNWFFWFLLVFVVVTLLIEINYLNKALELFNTSMVVPVYFCYFTSATMITSFILYKGLKAPALDLVTMVLAFLVTCLGITLLQMSKVDPKSLSGLDRRTTMLLAASKHGTEAEEKGDPRAAEEPGMDALRGGFGAAGSIIRARSVSRRMSNASSAGFGAPRHNTQGLAHLPRYQLSDNPMPDEEHIAMSPQTTGRASALKFDPEDTVHQYAYTEGGQRGTGHSDAFHTTRQSSGITTSSSGSAFSLPPVREGVASVSPTSEKSIQYPDPYLHATTHKTERKTSFSQFFMGMTSTSLIDDQVRGGGPRGVRDYPHIRGDDATEREERAALVAEPEELQSGHESEGEGDLGSPPPPPHSAAPRKPMGPRSGPNLSIDTESTAKPTGPR</sequence>
<keyword evidence="4 6" id="KW-0472">Membrane</keyword>
<keyword evidence="3 6" id="KW-1133">Transmembrane helix</keyword>
<evidence type="ECO:0000313" key="7">
    <source>
        <dbReference type="EMBL" id="GMK56854.1"/>
    </source>
</evidence>
<dbReference type="InterPro" id="IPR037185">
    <property type="entry name" value="EmrE-like"/>
</dbReference>
<accession>A0AAD3TUM7</accession>
<dbReference type="Pfam" id="PF05653">
    <property type="entry name" value="Mg_trans_NIPA"/>
    <property type="match status" value="1"/>
</dbReference>
<feature type="region of interest" description="Disordered" evidence="5">
    <location>
        <begin position="352"/>
        <end position="372"/>
    </location>
</feature>
<gene>
    <name evidence="7" type="ORF">CspeluHIS016_0306940</name>
</gene>
<dbReference type="GO" id="GO:0016020">
    <property type="term" value="C:membrane"/>
    <property type="evidence" value="ECO:0007669"/>
    <property type="project" value="UniProtKB-SubCell"/>
</dbReference>
<dbReference type="PANTHER" id="PTHR12570:SF92">
    <property type="entry name" value="SPICHTHYIN, ISOFORM B"/>
    <property type="match status" value="1"/>
</dbReference>
<evidence type="ECO:0000256" key="5">
    <source>
        <dbReference type="SAM" id="MobiDB-lite"/>
    </source>
</evidence>
<organism evidence="7 8">
    <name type="scientific">Cutaneotrichosporon spelunceum</name>
    <dbReference type="NCBI Taxonomy" id="1672016"/>
    <lineage>
        <taxon>Eukaryota</taxon>
        <taxon>Fungi</taxon>
        <taxon>Dikarya</taxon>
        <taxon>Basidiomycota</taxon>
        <taxon>Agaricomycotina</taxon>
        <taxon>Tremellomycetes</taxon>
        <taxon>Trichosporonales</taxon>
        <taxon>Trichosporonaceae</taxon>
        <taxon>Cutaneotrichosporon</taxon>
    </lineage>
</organism>
<dbReference type="EMBL" id="BTCM01000003">
    <property type="protein sequence ID" value="GMK56854.1"/>
    <property type="molecule type" value="Genomic_DNA"/>
</dbReference>
<evidence type="ECO:0000256" key="2">
    <source>
        <dbReference type="ARBA" id="ARBA00022692"/>
    </source>
</evidence>
<feature type="transmembrane region" description="Helical" evidence="6">
    <location>
        <begin position="142"/>
        <end position="162"/>
    </location>
</feature>
<feature type="transmembrane region" description="Helical" evidence="6">
    <location>
        <begin position="280"/>
        <end position="300"/>
    </location>
</feature>
<feature type="transmembrane region" description="Helical" evidence="6">
    <location>
        <begin position="307"/>
        <end position="327"/>
    </location>
</feature>
<feature type="region of interest" description="Disordered" evidence="5">
    <location>
        <begin position="460"/>
        <end position="513"/>
    </location>
</feature>
<keyword evidence="8" id="KW-1185">Reference proteome</keyword>
<proteinExistence type="predicted"/>
<evidence type="ECO:0000256" key="3">
    <source>
        <dbReference type="ARBA" id="ARBA00022989"/>
    </source>
</evidence>
<dbReference type="Gene3D" id="1.10.3730.20">
    <property type="match status" value="1"/>
</dbReference>
<dbReference type="AlphaFoldDB" id="A0AAD3TUM7"/>
<feature type="transmembrane region" description="Helical" evidence="6">
    <location>
        <begin position="106"/>
        <end position="136"/>
    </location>
</feature>
<evidence type="ECO:0000256" key="6">
    <source>
        <dbReference type="SAM" id="Phobius"/>
    </source>
</evidence>
<comment type="caution">
    <text evidence="7">The sequence shown here is derived from an EMBL/GenBank/DDBJ whole genome shotgun (WGS) entry which is preliminary data.</text>
</comment>
<feature type="region of interest" description="Disordered" evidence="5">
    <location>
        <begin position="542"/>
        <end position="631"/>
    </location>
</feature>
<keyword evidence="2 6" id="KW-0812">Transmembrane</keyword>
<feature type="compositionally biased region" description="Basic and acidic residues" evidence="5">
    <location>
        <begin position="553"/>
        <end position="572"/>
    </location>
</feature>
<reference evidence="7" key="1">
    <citation type="journal article" date="2023" name="BMC Genomics">
        <title>Chromosome-level genome assemblies of Cutaneotrichosporon spp. (Trichosporonales, Basidiomycota) reveal imbalanced evolution between nucleotide sequences and chromosome synteny.</title>
        <authorList>
            <person name="Kobayashi Y."/>
            <person name="Kayamori A."/>
            <person name="Aoki K."/>
            <person name="Shiwa Y."/>
            <person name="Matsutani M."/>
            <person name="Fujita N."/>
            <person name="Sugita T."/>
            <person name="Iwasaki W."/>
            <person name="Tanaka N."/>
            <person name="Takashima M."/>
        </authorList>
    </citation>
    <scope>NUCLEOTIDE SEQUENCE</scope>
    <source>
        <strain evidence="7">HIS016</strain>
    </source>
</reference>
<evidence type="ECO:0008006" key="9">
    <source>
        <dbReference type="Google" id="ProtNLM"/>
    </source>
</evidence>
<dbReference type="GO" id="GO:0015095">
    <property type="term" value="F:magnesium ion transmembrane transporter activity"/>
    <property type="evidence" value="ECO:0007669"/>
    <property type="project" value="InterPro"/>
</dbReference>
<feature type="transmembrane region" description="Helical" evidence="6">
    <location>
        <begin position="248"/>
        <end position="268"/>
    </location>
</feature>
<dbReference type="SUPFAM" id="SSF103481">
    <property type="entry name" value="Multidrug resistance efflux transporter EmrE"/>
    <property type="match status" value="1"/>
</dbReference>
<comment type="subcellular location">
    <subcellularLocation>
        <location evidence="1">Membrane</location>
        <topology evidence="1">Multi-pass membrane protein</topology>
    </subcellularLocation>
</comment>
<feature type="transmembrane region" description="Helical" evidence="6">
    <location>
        <begin position="42"/>
        <end position="63"/>
    </location>
</feature>
<dbReference type="Proteomes" id="UP001222932">
    <property type="component" value="Unassembled WGS sequence"/>
</dbReference>
<feature type="transmembrane region" description="Helical" evidence="6">
    <location>
        <begin position="213"/>
        <end position="236"/>
    </location>
</feature>
<dbReference type="PANTHER" id="PTHR12570">
    <property type="match status" value="1"/>
</dbReference>